<evidence type="ECO:0000256" key="5">
    <source>
        <dbReference type="SAM" id="MobiDB-lite"/>
    </source>
</evidence>
<evidence type="ECO:0000259" key="6">
    <source>
        <dbReference type="Pfam" id="PF04542"/>
    </source>
</evidence>
<dbReference type="InterPro" id="IPR007627">
    <property type="entry name" value="RNA_pol_sigma70_r2"/>
</dbReference>
<name>A0A1D8AFK0_9SPHN</name>
<gene>
    <name evidence="8" type="ORF">BES08_29230</name>
</gene>
<dbReference type="NCBIfam" id="TIGR02937">
    <property type="entry name" value="sigma70-ECF"/>
    <property type="match status" value="1"/>
</dbReference>
<evidence type="ECO:0000259" key="7">
    <source>
        <dbReference type="Pfam" id="PF08281"/>
    </source>
</evidence>
<dbReference type="RefSeq" id="WP_069710126.1">
    <property type="nucleotide sequence ID" value="NZ_CP017077.1"/>
</dbReference>
<dbReference type="Gene3D" id="1.10.1740.10">
    <property type="match status" value="1"/>
</dbReference>
<dbReference type="PANTHER" id="PTHR43133:SF63">
    <property type="entry name" value="RNA POLYMERASE SIGMA FACTOR FECI-RELATED"/>
    <property type="match status" value="1"/>
</dbReference>
<dbReference type="InterPro" id="IPR013324">
    <property type="entry name" value="RNA_pol_sigma_r3/r4-like"/>
</dbReference>
<geneLocation type="plasmid" evidence="8 9">
    <name>pSA2</name>
</geneLocation>
<dbReference type="GO" id="GO:0016987">
    <property type="term" value="F:sigma factor activity"/>
    <property type="evidence" value="ECO:0007669"/>
    <property type="project" value="UniProtKB-KW"/>
</dbReference>
<dbReference type="InterPro" id="IPR039425">
    <property type="entry name" value="RNA_pol_sigma-70-like"/>
</dbReference>
<dbReference type="GO" id="GO:0003677">
    <property type="term" value="F:DNA binding"/>
    <property type="evidence" value="ECO:0007669"/>
    <property type="project" value="InterPro"/>
</dbReference>
<dbReference type="SUPFAM" id="SSF88659">
    <property type="entry name" value="Sigma3 and sigma4 domains of RNA polymerase sigma factors"/>
    <property type="match status" value="1"/>
</dbReference>
<keyword evidence="9" id="KW-1185">Reference proteome</keyword>
<comment type="similarity">
    <text evidence="1">Belongs to the sigma-70 factor family. ECF subfamily.</text>
</comment>
<evidence type="ECO:0000256" key="2">
    <source>
        <dbReference type="ARBA" id="ARBA00023015"/>
    </source>
</evidence>
<sequence>MSQSETSGREAVSDAAREDRDESSRFAAFYRREQPRLLRFFLRNLGNQSDADELSQETLSRFATASQTTIDVPQAYLTRIATNLLRDHTQRGSTRLARASTSLDEGLDAPVGLDPFREVQSRRDLARWQGILSQLHPATLEIFMLNRVEGYSYREIAEAHSLPLWKVQKHMLKAIRLIDANRAAEEA</sequence>
<dbReference type="InterPro" id="IPR013249">
    <property type="entry name" value="RNA_pol_sigma70_r4_t2"/>
</dbReference>
<dbReference type="InterPro" id="IPR013325">
    <property type="entry name" value="RNA_pol_sigma_r2"/>
</dbReference>
<dbReference type="Proteomes" id="UP000094626">
    <property type="component" value="Plasmid pSA2"/>
</dbReference>
<feature type="domain" description="RNA polymerase sigma-70 region 2" evidence="6">
    <location>
        <begin position="29"/>
        <end position="91"/>
    </location>
</feature>
<accession>A0A1D8AFK0</accession>
<keyword evidence="8" id="KW-0614">Plasmid</keyword>
<reference evidence="9" key="1">
    <citation type="journal article" date="2017" name="J. Biotechnol.">
        <title>Complete genome sequence of Novosphingobium resinovorum SA1, a versatile xenobiotic-degrading bacterium capable of utilizing sulfanilic acid.</title>
        <authorList>
            <person name="Hegedus B."/>
            <person name="Kos P.B."/>
            <person name="Balint B."/>
            <person name="Maroti G."/>
            <person name="Gan H.M."/>
            <person name="Perei K."/>
            <person name="Rakhely G."/>
        </authorList>
    </citation>
    <scope>NUCLEOTIDE SEQUENCE [LARGE SCALE GENOMIC DNA]</scope>
    <source>
        <strain evidence="9">SA1</strain>
    </source>
</reference>
<evidence type="ECO:0000313" key="9">
    <source>
        <dbReference type="Proteomes" id="UP000094626"/>
    </source>
</evidence>
<protein>
    <submittedName>
        <fullName evidence="8">RNA polymerase subunit sigma-70</fullName>
    </submittedName>
</protein>
<feature type="region of interest" description="Disordered" evidence="5">
    <location>
        <begin position="1"/>
        <end position="24"/>
    </location>
</feature>
<keyword evidence="2" id="KW-0805">Transcription regulation</keyword>
<dbReference type="KEGG" id="nre:BES08_29230"/>
<dbReference type="InterPro" id="IPR036388">
    <property type="entry name" value="WH-like_DNA-bd_sf"/>
</dbReference>
<proteinExistence type="inferred from homology"/>
<feature type="compositionally biased region" description="Basic and acidic residues" evidence="5">
    <location>
        <begin position="7"/>
        <end position="24"/>
    </location>
</feature>
<dbReference type="OrthoDB" id="9794372at2"/>
<dbReference type="PANTHER" id="PTHR43133">
    <property type="entry name" value="RNA POLYMERASE ECF-TYPE SIGMA FACTO"/>
    <property type="match status" value="1"/>
</dbReference>
<dbReference type="InterPro" id="IPR014284">
    <property type="entry name" value="RNA_pol_sigma-70_dom"/>
</dbReference>
<dbReference type="EMBL" id="CP017077">
    <property type="protein sequence ID" value="AOR80879.1"/>
    <property type="molecule type" value="Genomic_DNA"/>
</dbReference>
<dbReference type="Pfam" id="PF04542">
    <property type="entry name" value="Sigma70_r2"/>
    <property type="match status" value="1"/>
</dbReference>
<dbReference type="Pfam" id="PF08281">
    <property type="entry name" value="Sigma70_r4_2"/>
    <property type="match status" value="1"/>
</dbReference>
<dbReference type="GO" id="GO:0006352">
    <property type="term" value="P:DNA-templated transcription initiation"/>
    <property type="evidence" value="ECO:0007669"/>
    <property type="project" value="InterPro"/>
</dbReference>
<dbReference type="AlphaFoldDB" id="A0A1D8AFK0"/>
<evidence type="ECO:0000256" key="1">
    <source>
        <dbReference type="ARBA" id="ARBA00010641"/>
    </source>
</evidence>
<dbReference type="SUPFAM" id="SSF88946">
    <property type="entry name" value="Sigma2 domain of RNA polymerase sigma factors"/>
    <property type="match status" value="1"/>
</dbReference>
<keyword evidence="3" id="KW-0731">Sigma factor</keyword>
<keyword evidence="4" id="KW-0804">Transcription</keyword>
<evidence type="ECO:0000313" key="8">
    <source>
        <dbReference type="EMBL" id="AOR80879.1"/>
    </source>
</evidence>
<organism evidence="8 9">
    <name type="scientific">Novosphingobium resinovorum</name>
    <dbReference type="NCBI Taxonomy" id="158500"/>
    <lineage>
        <taxon>Bacteria</taxon>
        <taxon>Pseudomonadati</taxon>
        <taxon>Pseudomonadota</taxon>
        <taxon>Alphaproteobacteria</taxon>
        <taxon>Sphingomonadales</taxon>
        <taxon>Sphingomonadaceae</taxon>
        <taxon>Novosphingobium</taxon>
    </lineage>
</organism>
<evidence type="ECO:0000256" key="3">
    <source>
        <dbReference type="ARBA" id="ARBA00023082"/>
    </source>
</evidence>
<feature type="domain" description="RNA polymerase sigma factor 70 region 4 type 2" evidence="7">
    <location>
        <begin position="129"/>
        <end position="176"/>
    </location>
</feature>
<evidence type="ECO:0000256" key="4">
    <source>
        <dbReference type="ARBA" id="ARBA00023163"/>
    </source>
</evidence>
<dbReference type="Gene3D" id="1.10.10.10">
    <property type="entry name" value="Winged helix-like DNA-binding domain superfamily/Winged helix DNA-binding domain"/>
    <property type="match status" value="1"/>
</dbReference>